<evidence type="ECO:0000256" key="2">
    <source>
        <dbReference type="ARBA" id="ARBA00023152"/>
    </source>
</evidence>
<evidence type="ECO:0000256" key="3">
    <source>
        <dbReference type="ARBA" id="ARBA00023235"/>
    </source>
</evidence>
<dbReference type="GO" id="GO:0004347">
    <property type="term" value="F:glucose-6-phosphate isomerase activity"/>
    <property type="evidence" value="ECO:0007669"/>
    <property type="project" value="UniProtKB-EC"/>
</dbReference>
<dbReference type="Proteomes" id="UP000011124">
    <property type="component" value="Chromosome"/>
</dbReference>
<dbReference type="RefSeq" id="WP_006190562.1">
    <property type="nucleotide sequence ID" value="NC_015437.1"/>
</dbReference>
<dbReference type="CDD" id="cd05016">
    <property type="entry name" value="SIS_PGI_2"/>
    <property type="match status" value="1"/>
</dbReference>
<evidence type="ECO:0000256" key="4">
    <source>
        <dbReference type="RuleBase" id="RU000612"/>
    </source>
</evidence>
<dbReference type="Pfam" id="PF00342">
    <property type="entry name" value="PGI"/>
    <property type="match status" value="1"/>
</dbReference>
<dbReference type="OrthoDB" id="140919at2"/>
<evidence type="ECO:0000313" key="8">
    <source>
        <dbReference type="Proteomes" id="UP000011124"/>
    </source>
</evidence>
<evidence type="ECO:0000313" key="6">
    <source>
        <dbReference type="EMBL" id="EEX78438.1"/>
    </source>
</evidence>
<dbReference type="AlphaFoldDB" id="C9LRH2"/>
<comment type="pathway">
    <text evidence="4">Carbohydrate degradation; glycolysis; D-glyceraldehyde 3-phosphate and glycerone phosphate from D-glucose: step 2/4.</text>
</comment>
<dbReference type="EC" id="5.3.1.9" evidence="4"/>
<dbReference type="PANTHER" id="PTHR11469">
    <property type="entry name" value="GLUCOSE-6-PHOSPHATE ISOMERASE"/>
    <property type="match status" value="1"/>
</dbReference>
<dbReference type="UniPathway" id="UPA00109">
    <property type="reaction ID" value="UER00181"/>
</dbReference>
<dbReference type="KEGG" id="ssg:Selsp_1955"/>
<dbReference type="InterPro" id="IPR046348">
    <property type="entry name" value="SIS_dom_sf"/>
</dbReference>
<gene>
    <name evidence="6" type="primary">pgi</name>
    <name evidence="5" type="ordered locus">Selsp_1955</name>
    <name evidence="6" type="ORF">SELSPUOL_00037</name>
</gene>
<dbReference type="SUPFAM" id="SSF53697">
    <property type="entry name" value="SIS domain"/>
    <property type="match status" value="1"/>
</dbReference>
<dbReference type="GO" id="GO:0006096">
    <property type="term" value="P:glycolytic process"/>
    <property type="evidence" value="ECO:0007669"/>
    <property type="project" value="UniProtKB-UniPathway"/>
</dbReference>
<organism evidence="6 7">
    <name type="scientific">Selenomonas sputigena (strain ATCC 35185 / DSM 20758 / CCUG 44933 / VPI D19B-28)</name>
    <dbReference type="NCBI Taxonomy" id="546271"/>
    <lineage>
        <taxon>Bacteria</taxon>
        <taxon>Bacillati</taxon>
        <taxon>Bacillota</taxon>
        <taxon>Negativicutes</taxon>
        <taxon>Selenomonadales</taxon>
        <taxon>Selenomonadaceae</taxon>
        <taxon>Selenomonas</taxon>
    </lineage>
</organism>
<dbReference type="GO" id="GO:0048029">
    <property type="term" value="F:monosaccharide binding"/>
    <property type="evidence" value="ECO:0007669"/>
    <property type="project" value="TreeGrafter"/>
</dbReference>
<dbReference type="GO" id="GO:0005829">
    <property type="term" value="C:cytosol"/>
    <property type="evidence" value="ECO:0007669"/>
    <property type="project" value="TreeGrafter"/>
</dbReference>
<keyword evidence="2 4" id="KW-0324">Glycolysis</keyword>
<dbReference type="GO" id="GO:0051156">
    <property type="term" value="P:glucose 6-phosphate metabolic process"/>
    <property type="evidence" value="ECO:0007669"/>
    <property type="project" value="TreeGrafter"/>
</dbReference>
<comment type="similarity">
    <text evidence="4">Belongs to the GPI family.</text>
</comment>
<dbReference type="Gene3D" id="3.40.50.10490">
    <property type="entry name" value="Glucose-6-phosphate isomerase like protein, domain 1"/>
    <property type="match status" value="2"/>
</dbReference>
<dbReference type="PANTHER" id="PTHR11469:SF1">
    <property type="entry name" value="GLUCOSE-6-PHOSPHATE ISOMERASE"/>
    <property type="match status" value="1"/>
</dbReference>
<evidence type="ECO:0000313" key="7">
    <source>
        <dbReference type="Proteomes" id="UP000003505"/>
    </source>
</evidence>
<dbReference type="GO" id="GO:0097367">
    <property type="term" value="F:carbohydrate derivative binding"/>
    <property type="evidence" value="ECO:0007669"/>
    <property type="project" value="InterPro"/>
</dbReference>
<keyword evidence="1 4" id="KW-0312">Gluconeogenesis</keyword>
<dbReference type="PRINTS" id="PR00662">
    <property type="entry name" value="G6PISOMERASE"/>
</dbReference>
<dbReference type="EMBL" id="ACKP02000002">
    <property type="protein sequence ID" value="EEX78438.1"/>
    <property type="molecule type" value="Genomic_DNA"/>
</dbReference>
<dbReference type="GO" id="GO:0006094">
    <property type="term" value="P:gluconeogenesis"/>
    <property type="evidence" value="ECO:0007669"/>
    <property type="project" value="UniProtKB-KW"/>
</dbReference>
<dbReference type="eggNOG" id="COG0166">
    <property type="taxonomic scope" value="Bacteria"/>
</dbReference>
<name>C9LRH2_SELS3</name>
<reference evidence="6 7" key="1">
    <citation type="submission" date="2009-09" db="EMBL/GenBank/DDBJ databases">
        <authorList>
            <person name="Weinstock G."/>
            <person name="Sodergren E."/>
            <person name="Clifton S."/>
            <person name="Fulton L."/>
            <person name="Fulton B."/>
            <person name="Courtney L."/>
            <person name="Fronick C."/>
            <person name="Harrison M."/>
            <person name="Strong C."/>
            <person name="Farmer C."/>
            <person name="Delahaunty K."/>
            <person name="Markovic C."/>
            <person name="Hall O."/>
            <person name="Minx P."/>
            <person name="Tomlinson C."/>
            <person name="Mitreva M."/>
            <person name="Nelson J."/>
            <person name="Hou S."/>
            <person name="Wollam A."/>
            <person name="Pepin K.H."/>
            <person name="Johnson M."/>
            <person name="Bhonagiri V."/>
            <person name="Nash W.E."/>
            <person name="Warren W."/>
            <person name="Chinwalla A."/>
            <person name="Mardis E.R."/>
            <person name="Wilson R.K."/>
        </authorList>
    </citation>
    <scope>NUCLEOTIDE SEQUENCE [LARGE SCALE GENOMIC DNA]</scope>
    <source>
        <strain evidence="6">ATCC 35185</strain>
        <strain evidence="7">ATCC 35185 / DSM 20758 / VPI D19B-28</strain>
    </source>
</reference>
<dbReference type="Proteomes" id="UP000003505">
    <property type="component" value="Unassembled WGS sequence"/>
</dbReference>
<proteinExistence type="inferred from homology"/>
<evidence type="ECO:0000256" key="1">
    <source>
        <dbReference type="ARBA" id="ARBA00022432"/>
    </source>
</evidence>
<keyword evidence="8" id="KW-1185">Reference proteome</keyword>
<dbReference type="STRING" id="546271.Selsp_1955"/>
<protein>
    <recommendedName>
        <fullName evidence="4">Glucose-6-phosphate isomerase</fullName>
        <ecNumber evidence="4">5.3.1.9</ecNumber>
    </recommendedName>
</protein>
<dbReference type="InterPro" id="IPR035482">
    <property type="entry name" value="SIS_PGI_2"/>
</dbReference>
<sequence length="485" mass="53381">MGLKLKSGFLFDYDNLYGEGKVTKADVEAMADDLKKAHEAMKVMRSTGVIRGHLSKDGTPEKVLFSELPYVADGHLNSPASLARLKELTAHVKDHTDAVVSLGIGGSFLGNKVLFDVECGAYWNERTDEERGGFPKVYFSGNNIDPRATGDLIRSLKNQAKIARSHKKRALRVMLLVISKSGGTLDTMSNFMVVYKALQDDADIEVEVVAVTDPNETQPTLLKKLAQDKGWQTFAVPDGVGGRFSIFSEVGLSLAACVGFDIESFLAGARAMDEACRTDDVWQNPAMLNAVLKFIASEKYGRDIEVMMPYGDYMKSVSEWYIQLLAESLGKEVDREGNEVCYGRTPVVAVGTTDMHAQTQQHQEGKRNKVVQFIRLEKWADDLVIPNEFPDVKKLADISGLTMGEALEVARQSNADALASNARFNALFSLPELNAFHLGELLYLLALSIAYEGEFADVDAFNQPGVESYKRIMGPKLEALKAAKK</sequence>
<comment type="catalytic activity">
    <reaction evidence="4">
        <text>alpha-D-glucose 6-phosphate = beta-D-fructose 6-phosphate</text>
        <dbReference type="Rhea" id="RHEA:11816"/>
        <dbReference type="ChEBI" id="CHEBI:57634"/>
        <dbReference type="ChEBI" id="CHEBI:58225"/>
        <dbReference type="EC" id="5.3.1.9"/>
    </reaction>
</comment>
<dbReference type="EMBL" id="CP002637">
    <property type="protein sequence ID" value="AEC00908.1"/>
    <property type="molecule type" value="Genomic_DNA"/>
</dbReference>
<dbReference type="HOGENOM" id="CLU_037303_1_0_9"/>
<accession>C9LRH2</accession>
<dbReference type="InterPro" id="IPR001672">
    <property type="entry name" value="G6P_Isomerase"/>
</dbReference>
<keyword evidence="3 4" id="KW-0413">Isomerase</keyword>
<evidence type="ECO:0000313" key="5">
    <source>
        <dbReference type="EMBL" id="AEC00908.1"/>
    </source>
</evidence>
<reference evidence="5 8" key="2">
    <citation type="submission" date="2011-04" db="EMBL/GenBank/DDBJ databases">
        <title>The complete genome of Selenomonas sputigena DSM 20758.</title>
        <authorList>
            <consortium name="US DOE Joint Genome Institute (JGI-PGF)"/>
            <person name="Lucas S."/>
            <person name="Copeland A."/>
            <person name="Lapidus A."/>
            <person name="Bruce D."/>
            <person name="Goodwin L."/>
            <person name="Pitluck S."/>
            <person name="Peters L."/>
            <person name="Kyrpides N."/>
            <person name="Mavromatis K."/>
            <person name="Ivanova N."/>
            <person name="Ovchinnikova G."/>
            <person name="Teshima H."/>
            <person name="Detter J.C."/>
            <person name="Tapia R."/>
            <person name="Han C."/>
            <person name="Land M."/>
            <person name="Hauser L."/>
            <person name="Markowitz V."/>
            <person name="Cheng J.-F."/>
            <person name="Hugenholtz P."/>
            <person name="Woyke T."/>
            <person name="Wu D."/>
            <person name="Gronow S."/>
            <person name="Wellnitz S."/>
            <person name="Schneider S."/>
            <person name="Klenk H.-P."/>
            <person name="Eisen J.A."/>
        </authorList>
    </citation>
    <scope>NUCLEOTIDE SEQUENCE [LARGE SCALE GENOMIC DNA]</scope>
    <source>
        <strain evidence="5">ATCC 35185</strain>
        <strain evidence="8">ATCC 35185 / DSM 20758 / VPI D19B-28</strain>
    </source>
</reference>
<dbReference type="PROSITE" id="PS51463">
    <property type="entry name" value="P_GLUCOSE_ISOMERASE_3"/>
    <property type="match status" value="1"/>
</dbReference>